<dbReference type="EMBL" id="AYKG01000049">
    <property type="protein sequence ID" value="ROO25275.1"/>
    <property type="molecule type" value="Genomic_DNA"/>
</dbReference>
<dbReference type="AlphaFoldDB" id="A0A423PI97"/>
<sequence length="703" mass="75984">MARMAWLFAPSAEAISFGIRCVISVALSLWLAFWLELDNAYWAFINVAILIQPLPGFLVVRGFARLTGTFVAAVVSILLVALFAQSFTLVSIGMIVWVATMVFCASLFQNNMSYGFVLAGYVTVIIVVRAMASDPSDVFSVAVARSAETGLAAVVAALVSVLLAPSVTAKKYFQARVEALKAIGRQYRVLDRAPGELDADDADPRTPHPQLHGLVEKTLTLEQTRQYARFDAPGFAEYDQLARRLDYELVSIVSAMASLQVYLARVGSRADRAPLKHLDDAAALLAHDPSRTDDITGAFDKAYDAVLSQARAGGSRASATRSLIDWVVISRALDLANRLRAAVVKHGLLIAERGTGRRTSTRRSEFSIARTVGESVKVTIRATAAMSAGAIIWVTHDEQALSGTMVLLSVLTTLFALTDNPTAGARNFGIGGLIAGVAAFFVNFVFLPHATGFPMLMLVLAPCVFVAGLAMINPDTALIGRVGLVQFALFVQPANSGRQTFVSFFESFLGAELAVILALTAFALVLPVNNRDVLKNRLAGIFGELARGFTEPRERFETRIYDRLIKLPVAADEGEFHVSARQAAFAAVNMGLEARSLLVLADRAGFAKATRQAIHNELKALESLFEHGYPGIEAVFERQADINDLALRLLQEALAFTPTQRRRHGIRAAVSAELVSAALADYALARENTDERHIALGETSRAT</sequence>
<feature type="transmembrane region" description="Helical" evidence="7">
    <location>
        <begin position="400"/>
        <end position="417"/>
    </location>
</feature>
<feature type="transmembrane region" description="Helical" evidence="7">
    <location>
        <begin position="40"/>
        <end position="59"/>
    </location>
</feature>
<proteinExistence type="predicted"/>
<evidence type="ECO:0000313" key="9">
    <source>
        <dbReference type="Proteomes" id="UP000285310"/>
    </source>
</evidence>
<evidence type="ECO:0000256" key="5">
    <source>
        <dbReference type="ARBA" id="ARBA00022989"/>
    </source>
</evidence>
<keyword evidence="6 7" id="KW-0472">Membrane</keyword>
<evidence type="ECO:0000256" key="7">
    <source>
        <dbReference type="SAM" id="Phobius"/>
    </source>
</evidence>
<feature type="transmembrane region" description="Helical" evidence="7">
    <location>
        <begin position="453"/>
        <end position="471"/>
    </location>
</feature>
<keyword evidence="2" id="KW-0813">Transport</keyword>
<dbReference type="InterPro" id="IPR006726">
    <property type="entry name" value="PHBA_efflux_AaeB/fusaric-R"/>
</dbReference>
<comment type="subcellular location">
    <subcellularLocation>
        <location evidence="1">Cell membrane</location>
        <topology evidence="1">Multi-pass membrane protein</topology>
    </subcellularLocation>
</comment>
<organism evidence="8 9">
    <name type="scientific">Salinisphaera japonica YTM-1</name>
    <dbReference type="NCBI Taxonomy" id="1209778"/>
    <lineage>
        <taxon>Bacteria</taxon>
        <taxon>Pseudomonadati</taxon>
        <taxon>Pseudomonadota</taxon>
        <taxon>Gammaproteobacteria</taxon>
        <taxon>Salinisphaerales</taxon>
        <taxon>Salinisphaeraceae</taxon>
        <taxon>Salinisphaera</taxon>
    </lineage>
</organism>
<keyword evidence="9" id="KW-1185">Reference proteome</keyword>
<feature type="transmembrane region" description="Helical" evidence="7">
    <location>
        <begin position="90"/>
        <end position="108"/>
    </location>
</feature>
<reference evidence="8 9" key="1">
    <citation type="submission" date="2013-10" db="EMBL/GenBank/DDBJ databases">
        <title>Salinisphaera japonica YTM-1 Genome Sequencing.</title>
        <authorList>
            <person name="Lai Q."/>
            <person name="Li C."/>
            <person name="Shao Z."/>
        </authorList>
    </citation>
    <scope>NUCLEOTIDE SEQUENCE [LARGE SCALE GENOMIC DNA]</scope>
    <source>
        <strain evidence="8 9">YTM-1</strain>
    </source>
</reference>
<protein>
    <recommendedName>
        <fullName evidence="10">Fusaric acid resistance protein</fullName>
    </recommendedName>
</protein>
<evidence type="ECO:0000256" key="3">
    <source>
        <dbReference type="ARBA" id="ARBA00022475"/>
    </source>
</evidence>
<feature type="transmembrane region" description="Helical" evidence="7">
    <location>
        <begin position="66"/>
        <end position="84"/>
    </location>
</feature>
<evidence type="ECO:0000256" key="4">
    <source>
        <dbReference type="ARBA" id="ARBA00022692"/>
    </source>
</evidence>
<name>A0A423PI97_9GAMM</name>
<feature type="transmembrane region" description="Helical" evidence="7">
    <location>
        <begin position="478"/>
        <end position="495"/>
    </location>
</feature>
<feature type="transmembrane region" description="Helical" evidence="7">
    <location>
        <begin position="507"/>
        <end position="528"/>
    </location>
</feature>
<evidence type="ECO:0000313" key="8">
    <source>
        <dbReference type="EMBL" id="ROO25275.1"/>
    </source>
</evidence>
<dbReference type="FunCoup" id="A0A423PI97">
    <property type="interactions" value="32"/>
</dbReference>
<feature type="transmembrane region" description="Helical" evidence="7">
    <location>
        <begin position="138"/>
        <end position="164"/>
    </location>
</feature>
<feature type="transmembrane region" description="Helical" evidence="7">
    <location>
        <begin position="429"/>
        <end position="447"/>
    </location>
</feature>
<dbReference type="Pfam" id="PF04632">
    <property type="entry name" value="FUSC"/>
    <property type="match status" value="1"/>
</dbReference>
<evidence type="ECO:0000256" key="2">
    <source>
        <dbReference type="ARBA" id="ARBA00022448"/>
    </source>
</evidence>
<keyword evidence="3" id="KW-1003">Cell membrane</keyword>
<keyword evidence="4 7" id="KW-0812">Transmembrane</keyword>
<feature type="transmembrane region" description="Helical" evidence="7">
    <location>
        <begin position="12"/>
        <end position="34"/>
    </location>
</feature>
<dbReference type="PANTHER" id="PTHR30509">
    <property type="entry name" value="P-HYDROXYBENZOIC ACID EFFLUX PUMP SUBUNIT-RELATED"/>
    <property type="match status" value="1"/>
</dbReference>
<evidence type="ECO:0000256" key="6">
    <source>
        <dbReference type="ARBA" id="ARBA00023136"/>
    </source>
</evidence>
<gene>
    <name evidence="8" type="ORF">SAJA_13165</name>
</gene>
<dbReference type="PANTHER" id="PTHR30509:SF9">
    <property type="entry name" value="MULTIDRUG RESISTANCE PROTEIN MDTO"/>
    <property type="match status" value="1"/>
</dbReference>
<accession>A0A423PI97</accession>
<feature type="transmembrane region" description="Helical" evidence="7">
    <location>
        <begin position="378"/>
        <end position="394"/>
    </location>
</feature>
<evidence type="ECO:0008006" key="10">
    <source>
        <dbReference type="Google" id="ProtNLM"/>
    </source>
</evidence>
<evidence type="ECO:0000256" key="1">
    <source>
        <dbReference type="ARBA" id="ARBA00004651"/>
    </source>
</evidence>
<feature type="transmembrane region" description="Helical" evidence="7">
    <location>
        <begin position="115"/>
        <end position="132"/>
    </location>
</feature>
<dbReference type="Proteomes" id="UP000285310">
    <property type="component" value="Unassembled WGS sequence"/>
</dbReference>
<comment type="caution">
    <text evidence="8">The sequence shown here is derived from an EMBL/GenBank/DDBJ whole genome shotgun (WGS) entry which is preliminary data.</text>
</comment>
<dbReference type="OrthoDB" id="9807111at2"/>
<dbReference type="GO" id="GO:0005886">
    <property type="term" value="C:plasma membrane"/>
    <property type="evidence" value="ECO:0007669"/>
    <property type="project" value="UniProtKB-SubCell"/>
</dbReference>
<dbReference type="InParanoid" id="A0A423PI97"/>
<keyword evidence="5 7" id="KW-1133">Transmembrane helix</keyword>
<dbReference type="GO" id="GO:0022857">
    <property type="term" value="F:transmembrane transporter activity"/>
    <property type="evidence" value="ECO:0007669"/>
    <property type="project" value="InterPro"/>
</dbReference>